<keyword evidence="1 6" id="KW-0808">Transferase</keyword>
<evidence type="ECO:0000256" key="3">
    <source>
        <dbReference type="ARBA" id="ARBA00022842"/>
    </source>
</evidence>
<dbReference type="EMBL" id="MLHL01000080">
    <property type="protein sequence ID" value="OOF46091.1"/>
    <property type="molecule type" value="Genomic_DNA"/>
</dbReference>
<dbReference type="Pfam" id="PF12804">
    <property type="entry name" value="NTP_transf_3"/>
    <property type="match status" value="1"/>
</dbReference>
<evidence type="ECO:0000256" key="1">
    <source>
        <dbReference type="ARBA" id="ARBA00022679"/>
    </source>
</evidence>
<dbReference type="SUPFAM" id="SSF53448">
    <property type="entry name" value="Nucleotide-diphospho-sugar transferases"/>
    <property type="match status" value="1"/>
</dbReference>
<comment type="caution">
    <text evidence="6">The sequence shown here is derived from an EMBL/GenBank/DDBJ whole genome shotgun (WGS) entry which is preliminary data.</text>
</comment>
<keyword evidence="2 6" id="KW-0548">Nucleotidyltransferase</keyword>
<keyword evidence="3" id="KW-0460">Magnesium</keyword>
<dbReference type="PIRSF" id="PIRSF037382">
    <property type="entry name" value="CCT_LicC"/>
    <property type="match status" value="1"/>
</dbReference>
<dbReference type="CDD" id="cd02523">
    <property type="entry name" value="PC_cytidylyltransferase"/>
    <property type="match status" value="1"/>
</dbReference>
<dbReference type="GO" id="GO:0016779">
    <property type="term" value="F:nucleotidyltransferase activity"/>
    <property type="evidence" value="ECO:0007669"/>
    <property type="project" value="UniProtKB-KW"/>
</dbReference>
<protein>
    <submittedName>
        <fullName evidence="6">CTP--phosphocholine cytidylyltransferase</fullName>
    </submittedName>
</protein>
<gene>
    <name evidence="5" type="ORF">BKK51_13065</name>
    <name evidence="6" type="ORF">BKK52_11790</name>
</gene>
<dbReference type="InterPro" id="IPR050065">
    <property type="entry name" value="GlmU-like"/>
</dbReference>
<evidence type="ECO:0000313" key="7">
    <source>
        <dbReference type="Proteomes" id="UP000188728"/>
    </source>
</evidence>
<proteinExistence type="predicted"/>
<keyword evidence="8" id="KW-1185">Reference proteome</keyword>
<evidence type="ECO:0000256" key="2">
    <source>
        <dbReference type="ARBA" id="ARBA00022695"/>
    </source>
</evidence>
<dbReference type="Gene3D" id="3.90.550.10">
    <property type="entry name" value="Spore Coat Polysaccharide Biosynthesis Protein SpsA, Chain A"/>
    <property type="match status" value="1"/>
</dbReference>
<dbReference type="Proteomes" id="UP000189161">
    <property type="component" value="Unassembled WGS sequence"/>
</dbReference>
<evidence type="ECO:0000259" key="4">
    <source>
        <dbReference type="Pfam" id="PF12804"/>
    </source>
</evidence>
<dbReference type="EMBL" id="MLHK01000104">
    <property type="protein sequence ID" value="OOF42137.1"/>
    <property type="molecule type" value="Genomic_DNA"/>
</dbReference>
<accession>A0A1V3ILL0</accession>
<name>A0A1V3IVY9_9PAST</name>
<evidence type="ECO:0000313" key="6">
    <source>
        <dbReference type="EMBL" id="OOF46091.1"/>
    </source>
</evidence>
<feature type="domain" description="MobA-like NTP transferase" evidence="4">
    <location>
        <begin position="3"/>
        <end position="83"/>
    </location>
</feature>
<dbReference type="InterPro" id="IPR025877">
    <property type="entry name" value="MobA-like_NTP_Trfase"/>
</dbReference>
<evidence type="ECO:0000313" key="8">
    <source>
        <dbReference type="Proteomes" id="UP000189161"/>
    </source>
</evidence>
<dbReference type="OrthoDB" id="9803871at2"/>
<dbReference type="AlphaFoldDB" id="A0A1V3IVY9"/>
<dbReference type="InterPro" id="IPR017189">
    <property type="entry name" value="CTP-phospocholine_CTT"/>
</dbReference>
<dbReference type="Proteomes" id="UP000188728">
    <property type="component" value="Unassembled WGS sequence"/>
</dbReference>
<dbReference type="PANTHER" id="PTHR43584:SF5">
    <property type="entry name" value="PROTEIN LICC"/>
    <property type="match status" value="1"/>
</dbReference>
<sequence>MNAIILAAGLGSRFKEVSKNTHKALLPINGLPNIERTIKFLKQADINDIYIVTGHLAKQFDYLSEKYSCHLLYNEKYNDYNSIYSFSIAKEYFSNSYIIDSDVVLFRNIFLLQPKTSCYFVLKRPKSEEKEWIPILNNEGKIIKIEVTNRPLPSLLGISFWLEDDSNIIKKELRKYLSPTILNQNKLYWDNIPMAIINQLNVGTVELSLSDGYEMDNIIQYEFILNNLIRR</sequence>
<organism evidence="6 8">
    <name type="scientific">Rodentibacter trehalosifermentans</name>
    <dbReference type="NCBI Taxonomy" id="1908263"/>
    <lineage>
        <taxon>Bacteria</taxon>
        <taxon>Pseudomonadati</taxon>
        <taxon>Pseudomonadota</taxon>
        <taxon>Gammaproteobacteria</taxon>
        <taxon>Pasteurellales</taxon>
        <taxon>Pasteurellaceae</taxon>
        <taxon>Rodentibacter</taxon>
    </lineage>
</organism>
<dbReference type="PANTHER" id="PTHR43584">
    <property type="entry name" value="NUCLEOTIDYL TRANSFERASE"/>
    <property type="match status" value="1"/>
</dbReference>
<dbReference type="InterPro" id="IPR029044">
    <property type="entry name" value="Nucleotide-diphossugar_trans"/>
</dbReference>
<reference evidence="7 8" key="1">
    <citation type="submission" date="2016-10" db="EMBL/GenBank/DDBJ databases">
        <title>Rodentibacter gen. nov. and new species.</title>
        <authorList>
            <person name="Christensen H."/>
        </authorList>
    </citation>
    <scope>NUCLEOTIDE SEQUENCE [LARGE SCALE GENOMIC DNA]</scope>
    <source>
        <strain evidence="5 7">H1983213011</strain>
        <strain evidence="6 8">H1987082031</strain>
    </source>
</reference>
<accession>A0A1V3IVY9</accession>
<evidence type="ECO:0000313" key="5">
    <source>
        <dbReference type="EMBL" id="OOF42137.1"/>
    </source>
</evidence>
<dbReference type="RefSeq" id="WP_077474830.1">
    <property type="nucleotide sequence ID" value="NZ_MLHK01000104.1"/>
</dbReference>